<dbReference type="Proteomes" id="UP001177744">
    <property type="component" value="Unassembled WGS sequence"/>
</dbReference>
<reference evidence="1" key="1">
    <citation type="submission" date="2023-06" db="EMBL/GenBank/DDBJ databases">
        <title>Reference genome for the Northern bat (Eptesicus nilssonii), a most northern bat species.</title>
        <authorList>
            <person name="Laine V.N."/>
            <person name="Pulliainen A.T."/>
            <person name="Lilley T.M."/>
        </authorList>
    </citation>
    <scope>NUCLEOTIDE SEQUENCE</scope>
    <source>
        <strain evidence="1">BLF_Eptnil</strain>
        <tissue evidence="1">Kidney</tissue>
    </source>
</reference>
<evidence type="ECO:0000313" key="2">
    <source>
        <dbReference type="Proteomes" id="UP001177744"/>
    </source>
</evidence>
<organism evidence="1 2">
    <name type="scientific">Cnephaeus nilssonii</name>
    <name type="common">Northern bat</name>
    <name type="synonym">Eptesicus nilssonii</name>
    <dbReference type="NCBI Taxonomy" id="3371016"/>
    <lineage>
        <taxon>Eukaryota</taxon>
        <taxon>Metazoa</taxon>
        <taxon>Chordata</taxon>
        <taxon>Craniata</taxon>
        <taxon>Vertebrata</taxon>
        <taxon>Euteleostomi</taxon>
        <taxon>Mammalia</taxon>
        <taxon>Eutheria</taxon>
        <taxon>Laurasiatheria</taxon>
        <taxon>Chiroptera</taxon>
        <taxon>Yangochiroptera</taxon>
        <taxon>Vespertilionidae</taxon>
        <taxon>Cnephaeus</taxon>
    </lineage>
</organism>
<dbReference type="EMBL" id="JAULJE010000004">
    <property type="protein sequence ID" value="KAK1343675.1"/>
    <property type="molecule type" value="Genomic_DNA"/>
</dbReference>
<protein>
    <submittedName>
        <fullName evidence="1">Uncharacterized protein</fullName>
    </submittedName>
</protein>
<accession>A0AA40I607</accession>
<dbReference type="AlphaFoldDB" id="A0AA40I607"/>
<proteinExistence type="predicted"/>
<evidence type="ECO:0000313" key="1">
    <source>
        <dbReference type="EMBL" id="KAK1343675.1"/>
    </source>
</evidence>
<comment type="caution">
    <text evidence="1">The sequence shown here is derived from an EMBL/GenBank/DDBJ whole genome shotgun (WGS) entry which is preliminary data.</text>
</comment>
<name>A0AA40I607_CNENI</name>
<keyword evidence="2" id="KW-1185">Reference proteome</keyword>
<sequence length="122" mass="13136">MVQTLSSRRHWRRELRVLLAQSATRATLSPAPCASCWPNRDATDGKQIPKPFETKIGGLHDVGPGPEGEVLFAALEAMDHHGCGGGDGSGRRGGSGHRFPCLCTNPLNFRAVTMSPLSPMWT</sequence>
<gene>
    <name evidence="1" type="ORF">QTO34_014228</name>
</gene>